<keyword evidence="2" id="KW-0808">Transferase</keyword>
<dbReference type="GO" id="GO:0016758">
    <property type="term" value="F:hexosyltransferase activity"/>
    <property type="evidence" value="ECO:0007669"/>
    <property type="project" value="UniProtKB-ARBA"/>
</dbReference>
<dbReference type="AlphaFoldDB" id="A0AB36G0J4"/>
<dbReference type="Gene3D" id="3.90.550.10">
    <property type="entry name" value="Spore Coat Polysaccharide Biosynthesis Protein SpsA, Chain A"/>
    <property type="match status" value="1"/>
</dbReference>
<dbReference type="PANTHER" id="PTHR22916:SF67">
    <property type="entry name" value="COLANIC ACID BIOSYNTHESIS GLYCOSYL TRANSFERASE WCAE-RELATED"/>
    <property type="match status" value="1"/>
</dbReference>
<evidence type="ECO:0000259" key="1">
    <source>
        <dbReference type="Pfam" id="PF00535"/>
    </source>
</evidence>
<gene>
    <name evidence="2" type="ORF">BFV95_1033</name>
</gene>
<dbReference type="RefSeq" id="WP_069943890.1">
    <property type="nucleotide sequence ID" value="NZ_MIPW01000006.1"/>
</dbReference>
<dbReference type="Proteomes" id="UP000095392">
    <property type="component" value="Unassembled WGS sequence"/>
</dbReference>
<dbReference type="InterPro" id="IPR029044">
    <property type="entry name" value="Nucleotide-diphossugar_trans"/>
</dbReference>
<dbReference type="EMBL" id="MIPY01000008">
    <property type="protein sequence ID" value="OES33501.1"/>
    <property type="molecule type" value="Genomic_DNA"/>
</dbReference>
<sequence length="342" mass="37941">MKLSIITATYNCDDLFDACLKSVANQDIIDDIEHIIVDGGSTNNTLATAASYPHVKKIYSSPDRGIYHAFNRGVDMAEGDVVYFLGADDTLHGTSNLAKVLVEFSNRDIDYVSTRVRCFDDNTGETWLTHASEKEGTNVCHQGFFCRKSLFEKIGPFSECFTLYADSFFMKTAMRRYSGKYLDIVSANFRQGGSSSLSSNRTLLKKESQAVALLLEDVVKDNQHQLDRNVQDLKFLLEQLVCKEHAFGDYQGKNIAVFGTRQLSIIIANALKSAGGNVQCFVTSDRQATSSIKDVPIKSLDMLSQLPLDIIVNCVEGAHEEAIAESIRRSITNAEVVSWRAL</sequence>
<dbReference type="SUPFAM" id="SSF53448">
    <property type="entry name" value="Nucleotide-diphospho-sugar transferases"/>
    <property type="match status" value="1"/>
</dbReference>
<organism evidence="2 3">
    <name type="scientific">Alteromonas macleodii</name>
    <name type="common">Pseudoalteromonas macleodii</name>
    <dbReference type="NCBI Taxonomy" id="28108"/>
    <lineage>
        <taxon>Bacteria</taxon>
        <taxon>Pseudomonadati</taxon>
        <taxon>Pseudomonadota</taxon>
        <taxon>Gammaproteobacteria</taxon>
        <taxon>Alteromonadales</taxon>
        <taxon>Alteromonadaceae</taxon>
        <taxon>Alteromonas/Salinimonas group</taxon>
        <taxon>Alteromonas</taxon>
    </lineage>
</organism>
<reference evidence="2 3" key="1">
    <citation type="submission" date="2016-09" db="EMBL/GenBank/DDBJ databases">
        <title>Draft Genome Sequence of four Alteromonas macleodii strains isolated from copper coupons and grown long-term at elevated copper levels.</title>
        <authorList>
            <person name="Cusick K."/>
            <person name="Dale J."/>
            <person name="Little B."/>
            <person name="Biffinger J."/>
        </authorList>
    </citation>
    <scope>NUCLEOTIDE SEQUENCE [LARGE SCALE GENOMIC DNA]</scope>
    <source>
        <strain evidence="2 3">KCP01</strain>
    </source>
</reference>
<evidence type="ECO:0000313" key="2">
    <source>
        <dbReference type="EMBL" id="OES33501.1"/>
    </source>
</evidence>
<accession>A0AB36G0J4</accession>
<proteinExistence type="predicted"/>
<dbReference type="InterPro" id="IPR001173">
    <property type="entry name" value="Glyco_trans_2-like"/>
</dbReference>
<keyword evidence="3" id="KW-1185">Reference proteome</keyword>
<protein>
    <submittedName>
        <fullName evidence="2">Glycosyl transferase 2 family protein</fullName>
    </submittedName>
</protein>
<evidence type="ECO:0000313" key="3">
    <source>
        <dbReference type="Proteomes" id="UP000095392"/>
    </source>
</evidence>
<dbReference type="Pfam" id="PF00535">
    <property type="entry name" value="Glycos_transf_2"/>
    <property type="match status" value="1"/>
</dbReference>
<comment type="caution">
    <text evidence="2">The sequence shown here is derived from an EMBL/GenBank/DDBJ whole genome shotgun (WGS) entry which is preliminary data.</text>
</comment>
<feature type="domain" description="Glycosyltransferase 2-like" evidence="1">
    <location>
        <begin position="4"/>
        <end position="169"/>
    </location>
</feature>
<dbReference type="PANTHER" id="PTHR22916">
    <property type="entry name" value="GLYCOSYLTRANSFERASE"/>
    <property type="match status" value="1"/>
</dbReference>
<name>A0AB36G0J4_ALTMA</name>